<proteinExistence type="predicted"/>
<sequence>MVTRVIDNPGRGKCAFFSFSIGLMDMIKHQCARDPRGRSAIFETFQNLSVAALGLSSVDELNISLDEIKKFNYNKQSFQLLDKMQRCFRHIIYHHRTSDLRAGGLNFDNGVGPTAFFDFNELVRCFAKNDFQSAQFIGLINFPAARAYAEKAANEIKSIMKRLTEWYPSKRADEAYTTARNKYMLKHFDHYASEIIFKAFNDDVYNQAGEVNDSSCIVAALRDVTVESRWGTHQDLDELAHIFNIKLGVRTYSERGSYQNIPAGAAFTLNNWGNGHWNTSLTFLGTFAGKKYDTFTKDSVISKEEIKEILLTYTTGWKSIFTPRHHLDIAKQLIKDCDNETINVTTIANKLSRYMTETNFAKNSSFIKRAHYIIARAEYSLAPAKDAGKFIEPSSLNL</sequence>
<accession>A0A378I0S5</accession>
<dbReference type="AlphaFoldDB" id="A0A378I0S5"/>
<organism evidence="1 2">
    <name type="scientific">Legionella beliardensis</name>
    <dbReference type="NCBI Taxonomy" id="91822"/>
    <lineage>
        <taxon>Bacteria</taxon>
        <taxon>Pseudomonadati</taxon>
        <taxon>Pseudomonadota</taxon>
        <taxon>Gammaproteobacteria</taxon>
        <taxon>Legionellales</taxon>
        <taxon>Legionellaceae</taxon>
        <taxon>Legionella</taxon>
    </lineage>
</organism>
<reference evidence="1 2" key="1">
    <citation type="submission" date="2018-06" db="EMBL/GenBank/DDBJ databases">
        <authorList>
            <consortium name="Pathogen Informatics"/>
            <person name="Doyle S."/>
        </authorList>
    </citation>
    <scope>NUCLEOTIDE SEQUENCE [LARGE SCALE GENOMIC DNA]</scope>
    <source>
        <strain evidence="1 2">NCTC13315</strain>
    </source>
</reference>
<dbReference type="EMBL" id="UGNV01000001">
    <property type="protein sequence ID" value="STX28572.1"/>
    <property type="molecule type" value="Genomic_DNA"/>
</dbReference>
<dbReference type="Proteomes" id="UP000254968">
    <property type="component" value="Unassembled WGS sequence"/>
</dbReference>
<gene>
    <name evidence="1" type="ORF">NCTC13315_01102</name>
</gene>
<keyword evidence="2" id="KW-1185">Reference proteome</keyword>
<name>A0A378I0S5_9GAMM</name>
<dbReference type="OrthoDB" id="5652914at2"/>
<protein>
    <submittedName>
        <fullName evidence="1">Dot/Icm T4SS effector</fullName>
    </submittedName>
</protein>
<dbReference type="RefSeq" id="WP_115302308.1">
    <property type="nucleotide sequence ID" value="NZ_CAAAHO010000001.1"/>
</dbReference>
<evidence type="ECO:0000313" key="1">
    <source>
        <dbReference type="EMBL" id="STX28572.1"/>
    </source>
</evidence>
<evidence type="ECO:0000313" key="2">
    <source>
        <dbReference type="Proteomes" id="UP000254968"/>
    </source>
</evidence>